<dbReference type="AlphaFoldDB" id="A0A139I551"/>
<gene>
    <name evidence="1" type="ORF">AC579_2998</name>
</gene>
<evidence type="ECO:0000313" key="1">
    <source>
        <dbReference type="EMBL" id="KXT09881.1"/>
    </source>
</evidence>
<proteinExistence type="predicted"/>
<sequence length="173" mass="19652">MNSTRCLLSGQLQQRVKSEIRWLLAAYHLPPETSTFECAHGLHPRASSASIDRGCPSSCSIHVPTPRCVLPLFIPIIDTLRTSNLASLERSSEATTEPGYDVSESMSRRHIFLQLCYWTTSYPWRQVGGHLEARYLAQTPDKFRTVGTQHYHGSFQCEAMLSAREMTRRNRLV</sequence>
<comment type="caution">
    <text evidence="1">The sequence shown here is derived from an EMBL/GenBank/DDBJ whole genome shotgun (WGS) entry which is preliminary data.</text>
</comment>
<organism evidence="1 2">
    <name type="scientific">Pseudocercospora musae</name>
    <dbReference type="NCBI Taxonomy" id="113226"/>
    <lineage>
        <taxon>Eukaryota</taxon>
        <taxon>Fungi</taxon>
        <taxon>Dikarya</taxon>
        <taxon>Ascomycota</taxon>
        <taxon>Pezizomycotina</taxon>
        <taxon>Dothideomycetes</taxon>
        <taxon>Dothideomycetidae</taxon>
        <taxon>Mycosphaerellales</taxon>
        <taxon>Mycosphaerellaceae</taxon>
        <taxon>Pseudocercospora</taxon>
    </lineage>
</organism>
<protein>
    <submittedName>
        <fullName evidence="1">Uncharacterized protein</fullName>
    </submittedName>
</protein>
<dbReference type="Proteomes" id="UP000073492">
    <property type="component" value="Unassembled WGS sequence"/>
</dbReference>
<dbReference type="EMBL" id="LFZO01000300">
    <property type="protein sequence ID" value="KXT09881.1"/>
    <property type="molecule type" value="Genomic_DNA"/>
</dbReference>
<keyword evidence="2" id="KW-1185">Reference proteome</keyword>
<name>A0A139I551_9PEZI</name>
<reference evidence="1 2" key="1">
    <citation type="submission" date="2015-07" db="EMBL/GenBank/DDBJ databases">
        <title>Comparative genomics of the Sigatoka disease complex on banana suggests a link between parallel evolutionary changes in Pseudocercospora fijiensis and Pseudocercospora eumusae and increased virulence on the banana host.</title>
        <authorList>
            <person name="Chang T.-C."/>
            <person name="Salvucci A."/>
            <person name="Crous P.W."/>
            <person name="Stergiopoulos I."/>
        </authorList>
    </citation>
    <scope>NUCLEOTIDE SEQUENCE [LARGE SCALE GENOMIC DNA]</scope>
    <source>
        <strain evidence="1 2">CBS 116634</strain>
    </source>
</reference>
<evidence type="ECO:0000313" key="2">
    <source>
        <dbReference type="Proteomes" id="UP000073492"/>
    </source>
</evidence>
<accession>A0A139I551</accession>